<evidence type="ECO:0000259" key="3">
    <source>
        <dbReference type="PROSITE" id="PS50930"/>
    </source>
</evidence>
<reference evidence="5" key="1">
    <citation type="submission" date="2016-03" db="EMBL/GenBank/DDBJ databases">
        <authorList>
            <person name="Ma C."/>
            <person name="Zhou S."/>
            <person name="Yang G."/>
        </authorList>
    </citation>
    <scope>NUCLEOTIDE SEQUENCE [LARGE SCALE GENOMIC DNA]</scope>
    <source>
        <strain evidence="5">SgZ-1</strain>
    </source>
</reference>
<dbReference type="GO" id="GO:0000156">
    <property type="term" value="F:phosphorelay response regulator activity"/>
    <property type="evidence" value="ECO:0007669"/>
    <property type="project" value="InterPro"/>
</dbReference>
<organism evidence="4 5">
    <name type="scientific">Thauera humireducens</name>
    <dbReference type="NCBI Taxonomy" id="1134435"/>
    <lineage>
        <taxon>Bacteria</taxon>
        <taxon>Pseudomonadati</taxon>
        <taxon>Pseudomonadota</taxon>
        <taxon>Betaproteobacteria</taxon>
        <taxon>Rhodocyclales</taxon>
        <taxon>Zoogloeaceae</taxon>
        <taxon>Thauera</taxon>
    </lineage>
</organism>
<dbReference type="SUPFAM" id="SSF52172">
    <property type="entry name" value="CheY-like"/>
    <property type="match status" value="1"/>
</dbReference>
<keyword evidence="4" id="KW-0238">DNA-binding</keyword>
<dbReference type="KEGG" id="thu:AC731_010255"/>
<accession>A0A127K5T4</accession>
<dbReference type="Gene3D" id="3.40.50.2300">
    <property type="match status" value="1"/>
</dbReference>
<dbReference type="InterPro" id="IPR046947">
    <property type="entry name" value="LytR-like"/>
</dbReference>
<protein>
    <submittedName>
        <fullName evidence="4">DNA-binding response regulator</fullName>
    </submittedName>
</protein>
<dbReference type="Proteomes" id="UP000036902">
    <property type="component" value="Chromosome"/>
</dbReference>
<dbReference type="PANTHER" id="PTHR37299:SF1">
    <property type="entry name" value="STAGE 0 SPORULATION PROTEIN A HOMOLOG"/>
    <property type="match status" value="1"/>
</dbReference>
<sequence length="257" mass="28566">MTISPPNDVLRVLIVDDEGPARSRLRDLLGDIADAQPTMVVGMAANGVEALRLLELQPADVVLADIRMPGMDGVELARHLPRLSAPPAVIFVTAYDQYAVEAFELAAVDYLLKPVRAERLAAALEKLRARRPAPAPDLAALAPGERRHFSVSERGRILLLPVADVLYLRAELKYVTARTAERDYLLDESLVQLEQEFPQRLLRVHRNCLVARDAVQGVERVGEGDSEGRWEVLLRGVDERLPVSRRQWPVVRQALGL</sequence>
<keyword evidence="5" id="KW-1185">Reference proteome</keyword>
<dbReference type="InterPro" id="IPR007492">
    <property type="entry name" value="LytTR_DNA-bd_dom"/>
</dbReference>
<feature type="domain" description="HTH LytTR-type" evidence="3">
    <location>
        <begin position="149"/>
        <end position="257"/>
    </location>
</feature>
<dbReference type="AlphaFoldDB" id="A0A127K5T4"/>
<dbReference type="SMART" id="SM00448">
    <property type="entry name" value="REC"/>
    <property type="match status" value="1"/>
</dbReference>
<evidence type="ECO:0000256" key="1">
    <source>
        <dbReference type="PROSITE-ProRule" id="PRU00169"/>
    </source>
</evidence>
<dbReference type="PROSITE" id="PS50110">
    <property type="entry name" value="RESPONSE_REGULATORY"/>
    <property type="match status" value="1"/>
</dbReference>
<feature type="domain" description="Response regulatory" evidence="2">
    <location>
        <begin position="11"/>
        <end position="128"/>
    </location>
</feature>
<dbReference type="Pfam" id="PF04397">
    <property type="entry name" value="LytTR"/>
    <property type="match status" value="1"/>
</dbReference>
<name>A0A127K5T4_9RHOO</name>
<dbReference type="RefSeq" id="WP_048705822.1">
    <property type="nucleotide sequence ID" value="NZ_CP014646.1"/>
</dbReference>
<dbReference type="PROSITE" id="PS50930">
    <property type="entry name" value="HTH_LYTTR"/>
    <property type="match status" value="1"/>
</dbReference>
<evidence type="ECO:0000313" key="4">
    <source>
        <dbReference type="EMBL" id="AMO37301.1"/>
    </source>
</evidence>
<dbReference type="PANTHER" id="PTHR37299">
    <property type="entry name" value="TRANSCRIPTIONAL REGULATOR-RELATED"/>
    <property type="match status" value="1"/>
</dbReference>
<feature type="modified residue" description="4-aspartylphosphate" evidence="1">
    <location>
        <position position="65"/>
    </location>
</feature>
<dbReference type="InterPro" id="IPR011006">
    <property type="entry name" value="CheY-like_superfamily"/>
</dbReference>
<evidence type="ECO:0000313" key="5">
    <source>
        <dbReference type="Proteomes" id="UP000036902"/>
    </source>
</evidence>
<keyword evidence="1" id="KW-0597">Phosphoprotein</keyword>
<dbReference type="GO" id="GO:0003677">
    <property type="term" value="F:DNA binding"/>
    <property type="evidence" value="ECO:0007669"/>
    <property type="project" value="UniProtKB-KW"/>
</dbReference>
<dbReference type="STRING" id="1134435.AC731_010255"/>
<proteinExistence type="predicted"/>
<dbReference type="Pfam" id="PF00072">
    <property type="entry name" value="Response_reg"/>
    <property type="match status" value="1"/>
</dbReference>
<evidence type="ECO:0000259" key="2">
    <source>
        <dbReference type="PROSITE" id="PS50110"/>
    </source>
</evidence>
<gene>
    <name evidence="4" type="ORF">AC731_010255</name>
</gene>
<dbReference type="InterPro" id="IPR001789">
    <property type="entry name" value="Sig_transdc_resp-reg_receiver"/>
</dbReference>
<dbReference type="SMART" id="SM00850">
    <property type="entry name" value="LytTR"/>
    <property type="match status" value="1"/>
</dbReference>
<dbReference type="Gene3D" id="2.40.50.1020">
    <property type="entry name" value="LytTr DNA-binding domain"/>
    <property type="match status" value="1"/>
</dbReference>
<dbReference type="EMBL" id="CP014646">
    <property type="protein sequence ID" value="AMO37301.1"/>
    <property type="molecule type" value="Genomic_DNA"/>
</dbReference>